<reference evidence="1 2" key="1">
    <citation type="journal article" date="2019" name="Commun. Biol.">
        <title>The bagworm genome reveals a unique fibroin gene that provides high tensile strength.</title>
        <authorList>
            <person name="Kono N."/>
            <person name="Nakamura H."/>
            <person name="Ohtoshi R."/>
            <person name="Tomita M."/>
            <person name="Numata K."/>
            <person name="Arakawa K."/>
        </authorList>
    </citation>
    <scope>NUCLEOTIDE SEQUENCE [LARGE SCALE GENOMIC DNA]</scope>
</reference>
<name>A0A4C1W1X1_EUMVA</name>
<comment type="caution">
    <text evidence="1">The sequence shown here is derived from an EMBL/GenBank/DDBJ whole genome shotgun (WGS) entry which is preliminary data.</text>
</comment>
<proteinExistence type="predicted"/>
<protein>
    <submittedName>
        <fullName evidence="1">Uncharacterized protein</fullName>
    </submittedName>
</protein>
<evidence type="ECO:0000313" key="2">
    <source>
        <dbReference type="Proteomes" id="UP000299102"/>
    </source>
</evidence>
<organism evidence="1 2">
    <name type="scientific">Eumeta variegata</name>
    <name type="common">Bagworm moth</name>
    <name type="synonym">Eumeta japonica</name>
    <dbReference type="NCBI Taxonomy" id="151549"/>
    <lineage>
        <taxon>Eukaryota</taxon>
        <taxon>Metazoa</taxon>
        <taxon>Ecdysozoa</taxon>
        <taxon>Arthropoda</taxon>
        <taxon>Hexapoda</taxon>
        <taxon>Insecta</taxon>
        <taxon>Pterygota</taxon>
        <taxon>Neoptera</taxon>
        <taxon>Endopterygota</taxon>
        <taxon>Lepidoptera</taxon>
        <taxon>Glossata</taxon>
        <taxon>Ditrysia</taxon>
        <taxon>Tineoidea</taxon>
        <taxon>Psychidae</taxon>
        <taxon>Oiketicinae</taxon>
        <taxon>Eumeta</taxon>
    </lineage>
</organism>
<accession>A0A4C1W1X1</accession>
<sequence length="87" mass="9751">MVYLLFHQFTPTSISPSRPLSAHSLLYQISCSFPRGRRRTCDSSVVPNVHGCELLSKLPLASPQFISEYAIIGCVHDSSWELPFIIT</sequence>
<keyword evidence="2" id="KW-1185">Reference proteome</keyword>
<dbReference type="EMBL" id="BGZK01000448">
    <property type="protein sequence ID" value="GBP44174.1"/>
    <property type="molecule type" value="Genomic_DNA"/>
</dbReference>
<dbReference type="Proteomes" id="UP000299102">
    <property type="component" value="Unassembled WGS sequence"/>
</dbReference>
<evidence type="ECO:0000313" key="1">
    <source>
        <dbReference type="EMBL" id="GBP44174.1"/>
    </source>
</evidence>
<gene>
    <name evidence="1" type="ORF">EVAR_31618_1</name>
</gene>
<dbReference type="AlphaFoldDB" id="A0A4C1W1X1"/>